<dbReference type="InterPro" id="IPR052380">
    <property type="entry name" value="Viral_DNA_packaging_terminase"/>
</dbReference>
<evidence type="ECO:0000259" key="1">
    <source>
        <dbReference type="Pfam" id="PF04466"/>
    </source>
</evidence>
<dbReference type="InterPro" id="IPR006437">
    <property type="entry name" value="Phage_terminase_lsu"/>
</dbReference>
<organism evidence="2">
    <name type="scientific">viral metagenome</name>
    <dbReference type="NCBI Taxonomy" id="1070528"/>
    <lineage>
        <taxon>unclassified sequences</taxon>
        <taxon>metagenomes</taxon>
        <taxon>organismal metagenomes</taxon>
    </lineage>
</organism>
<sequence>MKLSPDFPLKLQFLFNPHRYKVARGGRGGSKSWGFARAILVLGAAKKIRVLCAREVQLSIKNSVHKLLSDQVELMGLSGHYRVLESEIRGTNGTNISFSGLSAHTVESIKSFEAVDICWVEEGQTVSKRSWDILLPTIRKEGSEVWVSYNPDLETDETHQRFTVHPMPDTINVEINWRDNPWFSDVSDKQRRHCQQFDPDNYDNIWEGKCRPAVEGAIYYKQIQEVEAQGRICNVPYDAFLKVHVVMDLGWDDSLSAALVQKNTSEIRIIEYIEASHTKLDVFSSELRTRPYNWGKVWLPHDGFSGSLNSGGKSTYDLLKALGWSVAKRSEIVELSVEEGIRNTRLMFDRIYFDKTKTNAIEGQGFATDGFGHTDLNWRLIECLKRYRRHINQSTQAASTPIKDDYTHGADTFRYVCLNADKMENVVKKARHIPSMSYEPLDAMVGI</sequence>
<dbReference type="Gene3D" id="3.40.50.300">
    <property type="entry name" value="P-loop containing nucleotide triphosphate hydrolases"/>
    <property type="match status" value="1"/>
</dbReference>
<dbReference type="PANTHER" id="PTHR39184:SF1">
    <property type="entry name" value="PBSX PHAGE TERMINASE LARGE SUBUNIT"/>
    <property type="match status" value="1"/>
</dbReference>
<dbReference type="NCBIfam" id="TIGR01547">
    <property type="entry name" value="phage_term_2"/>
    <property type="match status" value="1"/>
</dbReference>
<evidence type="ECO:0000313" key="2">
    <source>
        <dbReference type="EMBL" id="QJA76558.1"/>
    </source>
</evidence>
<name>A0A6M3K4D1_9ZZZZ</name>
<dbReference type="Pfam" id="PF04466">
    <property type="entry name" value="Terminase_3"/>
    <property type="match status" value="1"/>
</dbReference>
<dbReference type="PANTHER" id="PTHR39184">
    <property type="match status" value="1"/>
</dbReference>
<dbReference type="InterPro" id="IPR035412">
    <property type="entry name" value="Terminase_L_N"/>
</dbReference>
<protein>
    <submittedName>
        <fullName evidence="2">Putative terminase</fullName>
    </submittedName>
</protein>
<dbReference type="EMBL" id="MT142231">
    <property type="protein sequence ID" value="QJA76558.1"/>
    <property type="molecule type" value="Genomic_DNA"/>
</dbReference>
<accession>A0A6M3K4D1</accession>
<dbReference type="InterPro" id="IPR027417">
    <property type="entry name" value="P-loop_NTPase"/>
</dbReference>
<reference evidence="2" key="1">
    <citation type="submission" date="2020-03" db="EMBL/GenBank/DDBJ databases">
        <title>The deep terrestrial virosphere.</title>
        <authorList>
            <person name="Holmfeldt K."/>
            <person name="Nilsson E."/>
            <person name="Simone D."/>
            <person name="Lopez-Fernandez M."/>
            <person name="Wu X."/>
            <person name="de Brujin I."/>
            <person name="Lundin D."/>
            <person name="Andersson A."/>
            <person name="Bertilsson S."/>
            <person name="Dopson M."/>
        </authorList>
    </citation>
    <scope>NUCLEOTIDE SEQUENCE</scope>
    <source>
        <strain evidence="2">MM415A01485</strain>
    </source>
</reference>
<dbReference type="AlphaFoldDB" id="A0A6M3K4D1"/>
<feature type="domain" description="Phage terminase large subunit N-terminal" evidence="1">
    <location>
        <begin position="18"/>
        <end position="208"/>
    </location>
</feature>
<gene>
    <name evidence="2" type="ORF">MM415A01485_0013</name>
</gene>
<proteinExistence type="predicted"/>